<evidence type="ECO:0000313" key="2">
    <source>
        <dbReference type="Proteomes" id="UP000241868"/>
    </source>
</evidence>
<keyword evidence="2" id="KW-1185">Reference proteome</keyword>
<organism evidence="1 2">
    <name type="scientific">Neisseria iguanae</name>
    <dbReference type="NCBI Taxonomy" id="90242"/>
    <lineage>
        <taxon>Bacteria</taxon>
        <taxon>Pseudomonadati</taxon>
        <taxon>Pseudomonadota</taxon>
        <taxon>Betaproteobacteria</taxon>
        <taxon>Neisseriales</taxon>
        <taxon>Neisseriaceae</taxon>
        <taxon>Neisseria</taxon>
    </lineage>
</organism>
<protein>
    <submittedName>
        <fullName evidence="1">Uncharacterized protein</fullName>
    </submittedName>
</protein>
<proteinExistence type="predicted"/>
<dbReference type="Proteomes" id="UP000241868">
    <property type="component" value="Unassembled WGS sequence"/>
</dbReference>
<sequence>MTLTLSGAVKQTCRTAWGRSLMQTPAGGLTTAAVVFGKLRGGLFAACISLPKVSVIQPFAAVKMPMTAFALTAAILTTAFSQLF</sequence>
<evidence type="ECO:0000313" key="1">
    <source>
        <dbReference type="EMBL" id="PSJ81092.1"/>
    </source>
</evidence>
<name>A0A2P7U285_9NEIS</name>
<accession>A0A2P7U285</accession>
<reference evidence="1 2" key="1">
    <citation type="submission" date="2018-03" db="EMBL/GenBank/DDBJ databases">
        <title>Neisseria weixii sp. nov., isolated from the intestinal contents of Tibetan Plateau pika (Ochotona curzoniae) in Yushu, Qinghai Province, China.</title>
        <authorList>
            <person name="Gui Z."/>
        </authorList>
    </citation>
    <scope>NUCLEOTIDE SEQUENCE [LARGE SCALE GENOMIC DNA]</scope>
    <source>
        <strain evidence="1 2">ATCC 51483</strain>
    </source>
</reference>
<dbReference type="EMBL" id="PXYY01000008">
    <property type="protein sequence ID" value="PSJ81092.1"/>
    <property type="molecule type" value="Genomic_DNA"/>
</dbReference>
<dbReference type="AlphaFoldDB" id="A0A2P7U285"/>
<comment type="caution">
    <text evidence="1">The sequence shown here is derived from an EMBL/GenBank/DDBJ whole genome shotgun (WGS) entry which is preliminary data.</text>
</comment>
<gene>
    <name evidence="1" type="ORF">C7N83_02335</name>
</gene>